<reference evidence="2" key="1">
    <citation type="submission" date="2024-06" db="EMBL/GenBank/DDBJ databases">
        <title>Lacrimispora cavernae sp. nov., a novel anaerobe isolated from bat guano pile inside a cave.</title>
        <authorList>
            <person name="Miller S.L."/>
            <person name="Lu N."/>
            <person name="King J."/>
            <person name="Sankaranarayanan K."/>
            <person name="Lawson P.A."/>
        </authorList>
    </citation>
    <scope>NUCLEOTIDE SEQUENCE</scope>
    <source>
        <strain evidence="2">BS-2</strain>
    </source>
</reference>
<accession>A0AAU7PP19</accession>
<keyword evidence="1" id="KW-0812">Transmembrane</keyword>
<feature type="transmembrane region" description="Helical" evidence="1">
    <location>
        <begin position="149"/>
        <end position="173"/>
    </location>
</feature>
<evidence type="ECO:0000313" key="2">
    <source>
        <dbReference type="EMBL" id="XBS53989.1"/>
    </source>
</evidence>
<dbReference type="PROSITE" id="PS51108">
    <property type="entry name" value="PTS_EIID"/>
    <property type="match status" value="1"/>
</dbReference>
<dbReference type="InterPro" id="IPR004704">
    <property type="entry name" value="PTS_IID_man"/>
</dbReference>
<gene>
    <name evidence="2" type="ORF">ABFV83_19640</name>
</gene>
<feature type="transmembrane region" description="Helical" evidence="1">
    <location>
        <begin position="236"/>
        <end position="253"/>
    </location>
</feature>
<sequence>MSNTKTEPGKRSDFRKYLQFFWRSWAIQASWNYERQMNMGFLYGIAPTLDELYPDENDPVQKAHKQEAYKRHMAFYNCTPQTSAFTLGLAASMEEQYAADREEFNPDTINAVKTSLMGPLSGVGDSFFQGTVRVIAFGLGISLAQQGSILGPVLAIVLSFIPAWLVTWFAGKLGYTMGSKYLTKLQGGGLMDQLMFVCGVVGLMVVGAMVASMVGITTPVAFASTGLVLQDVVDSILPQTLNLLVTLAMFTLIRKKIPTGALLIVCIVGGIVINALGILA</sequence>
<dbReference type="PANTHER" id="PTHR32502">
    <property type="entry name" value="N-ACETYLGALACTOSAMINE PERMEASE II COMPONENT-RELATED"/>
    <property type="match status" value="1"/>
</dbReference>
<organism evidence="2">
    <name type="scientific">Lacrimispora sp. BS-2</name>
    <dbReference type="NCBI Taxonomy" id="3151850"/>
    <lineage>
        <taxon>Bacteria</taxon>
        <taxon>Bacillati</taxon>
        <taxon>Bacillota</taxon>
        <taxon>Clostridia</taxon>
        <taxon>Lachnospirales</taxon>
        <taxon>Lachnospiraceae</taxon>
        <taxon>Lacrimispora</taxon>
    </lineage>
</organism>
<dbReference type="PANTHER" id="PTHR32502:SF23">
    <property type="entry name" value="TRANSPORT PROTEIN, PTS SYSTEM"/>
    <property type="match status" value="1"/>
</dbReference>
<feature type="transmembrane region" description="Helical" evidence="1">
    <location>
        <begin position="260"/>
        <end position="279"/>
    </location>
</feature>
<feature type="transmembrane region" description="Helical" evidence="1">
    <location>
        <begin position="194"/>
        <end position="216"/>
    </location>
</feature>
<dbReference type="InterPro" id="IPR050303">
    <property type="entry name" value="GatZ_KbaZ_carbometab"/>
</dbReference>
<name>A0AAU7PP19_9FIRM</name>
<keyword evidence="1" id="KW-0472">Membrane</keyword>
<dbReference type="GO" id="GO:0005886">
    <property type="term" value="C:plasma membrane"/>
    <property type="evidence" value="ECO:0007669"/>
    <property type="project" value="TreeGrafter"/>
</dbReference>
<proteinExistence type="predicted"/>
<dbReference type="GO" id="GO:0009401">
    <property type="term" value="P:phosphoenolpyruvate-dependent sugar phosphotransferase system"/>
    <property type="evidence" value="ECO:0007669"/>
    <property type="project" value="InterPro"/>
</dbReference>
<dbReference type="RefSeq" id="WP_349946320.1">
    <property type="nucleotide sequence ID" value="NZ_CP157940.1"/>
</dbReference>
<protein>
    <submittedName>
        <fullName evidence="2">PTS system mannose/fructose/sorbose family transporter subunit IID</fullName>
    </submittedName>
</protein>
<dbReference type="Pfam" id="PF03613">
    <property type="entry name" value="EIID-AGA"/>
    <property type="match status" value="1"/>
</dbReference>
<keyword evidence="1" id="KW-1133">Transmembrane helix</keyword>
<dbReference type="AlphaFoldDB" id="A0AAU7PP19"/>
<evidence type="ECO:0000256" key="1">
    <source>
        <dbReference type="SAM" id="Phobius"/>
    </source>
</evidence>
<dbReference type="EMBL" id="CP157940">
    <property type="protein sequence ID" value="XBS53989.1"/>
    <property type="molecule type" value="Genomic_DNA"/>
</dbReference>